<gene>
    <name evidence="22" type="ORF">U0070_022332</name>
</gene>
<feature type="transmembrane region" description="Helical" evidence="19">
    <location>
        <begin position="988"/>
        <end position="1005"/>
    </location>
</feature>
<dbReference type="GO" id="GO:0016323">
    <property type="term" value="C:basolateral plasma membrane"/>
    <property type="evidence" value="ECO:0007669"/>
    <property type="project" value="UniProtKB-SubCell"/>
</dbReference>
<keyword evidence="7" id="KW-0406">Ion transport</keyword>
<reference evidence="22 23" key="1">
    <citation type="journal article" date="2023" name="bioRxiv">
        <title>Conserved and derived expression patterns and positive selection on dental genes reveal complex evolutionary context of ever-growing rodent molars.</title>
        <authorList>
            <person name="Calamari Z.T."/>
            <person name="Song A."/>
            <person name="Cohen E."/>
            <person name="Akter M."/>
            <person name="Roy R.D."/>
            <person name="Hallikas O."/>
            <person name="Christensen M.M."/>
            <person name="Li P."/>
            <person name="Marangoni P."/>
            <person name="Jernvall J."/>
            <person name="Klein O.D."/>
        </authorList>
    </citation>
    <scope>NUCLEOTIDE SEQUENCE [LARGE SCALE GENOMIC DNA]</scope>
    <source>
        <strain evidence="22">V071</strain>
    </source>
</reference>
<evidence type="ECO:0000256" key="6">
    <source>
        <dbReference type="ARBA" id="ARBA00022989"/>
    </source>
</evidence>
<evidence type="ECO:0000256" key="12">
    <source>
        <dbReference type="ARBA" id="ARBA00050503"/>
    </source>
</evidence>
<evidence type="ECO:0000256" key="10">
    <source>
        <dbReference type="ARBA" id="ARBA00050158"/>
    </source>
</evidence>
<dbReference type="InterPro" id="IPR003024">
    <property type="entry name" value="Na/HCO3_transpt"/>
</dbReference>
<feature type="domain" description="Bicarbonate transporter-like transmembrane" evidence="20">
    <location>
        <begin position="637"/>
        <end position="697"/>
    </location>
</feature>
<keyword evidence="6 19" id="KW-1133">Transmembrane helix</keyword>
<evidence type="ECO:0000256" key="9">
    <source>
        <dbReference type="ARBA" id="ARBA00023180"/>
    </source>
</evidence>
<comment type="caution">
    <text evidence="22">The sequence shown here is derived from an EMBL/GenBank/DDBJ whole genome shotgun (WGS) entry which is preliminary data.</text>
</comment>
<feature type="transmembrane region" description="Helical" evidence="19">
    <location>
        <begin position="690"/>
        <end position="711"/>
    </location>
</feature>
<name>A0AAW0H561_MYOGA</name>
<feature type="region of interest" description="Disordered" evidence="18">
    <location>
        <begin position="28"/>
        <end position="47"/>
    </location>
</feature>
<evidence type="ECO:0000256" key="8">
    <source>
        <dbReference type="ARBA" id="ARBA00023136"/>
    </source>
</evidence>
<dbReference type="Proteomes" id="UP001488838">
    <property type="component" value="Unassembled WGS sequence"/>
</dbReference>
<comment type="catalytic activity">
    <reaction evidence="13">
        <text>Cs(+)(in) + 2 hydrogencarbonate(in) + chloride(out) = Cs(+)(out) + 2 hydrogencarbonate(out) + chloride(in)</text>
        <dbReference type="Rhea" id="RHEA:75071"/>
        <dbReference type="ChEBI" id="CHEBI:17544"/>
        <dbReference type="ChEBI" id="CHEBI:17996"/>
        <dbReference type="ChEBI" id="CHEBI:49547"/>
    </reaction>
</comment>
<sequence>MGDMKLPGQEDFEHSSAHENVLAEELDSGLGPGHCLGGPSDTDNGASGVSKDPLLFIQLNELLGWPQALEWRETGRWVLFEEKLEVGAGRWSAPHVPTLALPSLQNLRSLLSEGIVLLDCQAQSLLELVEQVISGESLSPELRGQLQALLLQRPQHHIQTAGIRPCRGPNAFRNASFDEDHPLKQQNPLKQKLPPGAEAAAVLAGELGFLAQPLGAFVRLRNPVVLEPLTEVILPSRFFCLLLGPPTLGRSYHEMGRAAAVLLSDPQFQWSVRRANNLHDLLAALDAFLQEVTTLPPGRWDRTARIPPPKCLPSQHKRLRSELQKVTDLSRGRATQAGDMHHHGQHAPSPELQRTGRMQAQGVEIWIADDPRAGGCLGDVRRKACWYPSDFLDALHPQCFSAVLYIYLATVTNAITFGGLLGDATEGAQGVLESFLGTAVAGAAFCLMAGQPLTILSSTGPVLVFERLLFSFSRDHSLDYLPFRLWVGIWVATFCLVLVATEASLLVRYFTRFTEEGFCALISLIFIYDAVGKMLNLIRAYPIQRQGSPAQGCFCQYPGPGGNASEWTSTKHKDTDVSSVRKESVIGFLNFAYGQSWVPDVSVGSPSFEVAPGEWDTSSVAHCPIPSHSSLQHLGLVNASLLSPSECIRQGGYPRGPSCHTVPDIAFFSLLLFFTSFLCAMALKHVRNSRLFPSVVSAIFPFCVKGLVLALDPDCKWEKLKKKWDGRPRVNHPLYGQVRKVFSDFSSVLAILLGCGLDAFLGLATPKLLVPTEFKPTLPGRGWLVSPFGANPWWLSVAAALPALLLSILIFMDQQITAVILNRAEYRLQKGAGFHLDLFCVAVLMLLTSALGLPWYVSATVISLAHMDSLRRESRACVPGEAPHFLGIREQRLTGLVVFILTGVSIFLAPVLKFIPMPVLYGIFLYMGVAALSSIQFMKRVQLLLMPTKHQPDMLLLRHVPLSRVHLFTAIQLACLGLLWIIKSTPAAIIFPLMLLGLVGVRKALEWVFSPLELLWLDELTPEEEKNIPESGLEPEHSFSRDGNEDSELMYQPKTPEINISREFKLIPNRSQEWEMQRGGRRTEMPRREDWEGGGKNKSYTSLRAASRTQNGQRAPEERED</sequence>
<evidence type="ECO:0000256" key="17">
    <source>
        <dbReference type="ARBA" id="ARBA00081186"/>
    </source>
</evidence>
<feature type="transmembrane region" description="Helical" evidence="19">
    <location>
        <begin position="748"/>
        <end position="770"/>
    </location>
</feature>
<feature type="domain" description="Bicarbonate transporter-like transmembrane" evidence="20">
    <location>
        <begin position="374"/>
        <end position="574"/>
    </location>
</feature>
<dbReference type="InterPro" id="IPR013769">
    <property type="entry name" value="Band3_cytoplasmic_dom"/>
</dbReference>
<dbReference type="PANTHER" id="PTHR11453">
    <property type="entry name" value="ANION EXCHANGE PROTEIN"/>
    <property type="match status" value="1"/>
</dbReference>
<feature type="transmembrane region" description="Helical" evidence="19">
    <location>
        <begin position="434"/>
        <end position="465"/>
    </location>
</feature>
<feature type="transmembrane region" description="Helical" evidence="19">
    <location>
        <begin position="832"/>
        <end position="865"/>
    </location>
</feature>
<keyword evidence="4" id="KW-1003">Cell membrane</keyword>
<keyword evidence="3" id="KW-0813">Transport</keyword>
<dbReference type="Gene3D" id="1.10.287.570">
    <property type="entry name" value="Helical hairpin bin"/>
    <property type="match status" value="1"/>
</dbReference>
<dbReference type="Gene3D" id="3.40.930.10">
    <property type="entry name" value="Mannitol-specific EII, Chain A"/>
    <property type="match status" value="1"/>
</dbReference>
<evidence type="ECO:0000259" key="20">
    <source>
        <dbReference type="Pfam" id="PF00955"/>
    </source>
</evidence>
<dbReference type="GO" id="GO:0008510">
    <property type="term" value="F:sodium:bicarbonate symporter activity"/>
    <property type="evidence" value="ECO:0007669"/>
    <property type="project" value="TreeGrafter"/>
</dbReference>
<comment type="subcellular location">
    <subcellularLocation>
        <location evidence="1">Basolateral cell membrane</location>
        <topology evidence="1">Multi-pass membrane protein</topology>
    </subcellularLocation>
</comment>
<feature type="region of interest" description="Disordered" evidence="18">
    <location>
        <begin position="1026"/>
        <end position="1054"/>
    </location>
</feature>
<dbReference type="GO" id="GO:0051453">
    <property type="term" value="P:regulation of intracellular pH"/>
    <property type="evidence" value="ECO:0007669"/>
    <property type="project" value="TreeGrafter"/>
</dbReference>
<dbReference type="InterPro" id="IPR003020">
    <property type="entry name" value="HCO3_transpt_euk"/>
</dbReference>
<evidence type="ECO:0000256" key="19">
    <source>
        <dbReference type="SAM" id="Phobius"/>
    </source>
</evidence>
<comment type="catalytic activity">
    <reaction evidence="12">
        <text>Li(+)(in) + 2 hydrogencarbonate(in) + chloride(out) = Li(+)(out) + 2 hydrogencarbonate(out) + chloride(in)</text>
        <dbReference type="Rhea" id="RHEA:75063"/>
        <dbReference type="ChEBI" id="CHEBI:17544"/>
        <dbReference type="ChEBI" id="CHEBI:17996"/>
        <dbReference type="ChEBI" id="CHEBI:49713"/>
    </reaction>
</comment>
<accession>A0AAW0H561</accession>
<evidence type="ECO:0000256" key="5">
    <source>
        <dbReference type="ARBA" id="ARBA00022692"/>
    </source>
</evidence>
<dbReference type="EMBL" id="JBBHLL010000750">
    <property type="protein sequence ID" value="KAK7797974.1"/>
    <property type="molecule type" value="Genomic_DNA"/>
</dbReference>
<evidence type="ECO:0000256" key="2">
    <source>
        <dbReference type="ARBA" id="ARBA00010993"/>
    </source>
</evidence>
<feature type="compositionally biased region" description="Basic and acidic residues" evidence="18">
    <location>
        <begin position="1072"/>
        <end position="1095"/>
    </location>
</feature>
<feature type="domain" description="Band 3 cytoplasmic" evidence="21">
    <location>
        <begin position="55"/>
        <end position="159"/>
    </location>
</feature>
<keyword evidence="8 19" id="KW-0472">Membrane</keyword>
<organism evidence="22 23">
    <name type="scientific">Myodes glareolus</name>
    <name type="common">Bank vole</name>
    <name type="synonym">Clethrionomys glareolus</name>
    <dbReference type="NCBI Taxonomy" id="447135"/>
    <lineage>
        <taxon>Eukaryota</taxon>
        <taxon>Metazoa</taxon>
        <taxon>Chordata</taxon>
        <taxon>Craniata</taxon>
        <taxon>Vertebrata</taxon>
        <taxon>Euteleostomi</taxon>
        <taxon>Mammalia</taxon>
        <taxon>Eutheria</taxon>
        <taxon>Euarchontoglires</taxon>
        <taxon>Glires</taxon>
        <taxon>Rodentia</taxon>
        <taxon>Myomorpha</taxon>
        <taxon>Muroidea</taxon>
        <taxon>Cricetidae</taxon>
        <taxon>Arvicolinae</taxon>
        <taxon>Myodes</taxon>
    </lineage>
</organism>
<feature type="domain" description="Bicarbonate transporter-like transmembrane" evidence="20">
    <location>
        <begin position="735"/>
        <end position="1021"/>
    </location>
</feature>
<evidence type="ECO:0000313" key="23">
    <source>
        <dbReference type="Proteomes" id="UP001488838"/>
    </source>
</evidence>
<keyword evidence="9" id="KW-0325">Glycoprotein</keyword>
<dbReference type="FunFam" id="1.10.287.570:FF:000001">
    <property type="entry name" value="Anion exchange protein"/>
    <property type="match status" value="1"/>
</dbReference>
<evidence type="ECO:0000256" key="11">
    <source>
        <dbReference type="ARBA" id="ARBA00050379"/>
    </source>
</evidence>
<feature type="region of interest" description="Disordered" evidence="18">
    <location>
        <begin position="330"/>
        <end position="353"/>
    </location>
</feature>
<evidence type="ECO:0000256" key="1">
    <source>
        <dbReference type="ARBA" id="ARBA00004554"/>
    </source>
</evidence>
<feature type="transmembrane region" description="Helical" evidence="19">
    <location>
        <begin position="485"/>
        <end position="506"/>
    </location>
</feature>
<protein>
    <recommendedName>
        <fullName evidence="16">Anion exchange protein 4</fullName>
    </recommendedName>
    <alternativeName>
        <fullName evidence="17">Solute carrier family 4 member 9</fullName>
    </alternativeName>
</protein>
<dbReference type="FunFam" id="3.40.930.10:FF:000011">
    <property type="entry name" value="Anion exchange protein 4"/>
    <property type="match status" value="1"/>
</dbReference>
<evidence type="ECO:0000313" key="22">
    <source>
        <dbReference type="EMBL" id="KAK7797974.1"/>
    </source>
</evidence>
<keyword evidence="23" id="KW-1185">Reference proteome</keyword>
<evidence type="ECO:0000256" key="13">
    <source>
        <dbReference type="ARBA" id="ARBA00052321"/>
    </source>
</evidence>
<feature type="compositionally biased region" description="Basic and acidic residues" evidence="18">
    <location>
        <begin position="1026"/>
        <end position="1044"/>
    </location>
</feature>
<comment type="similarity">
    <text evidence="2">Belongs to the anion exchanger (TC 2.A.31) family.</text>
</comment>
<dbReference type="SUPFAM" id="SSF55804">
    <property type="entry name" value="Phoshotransferase/anion transport protein"/>
    <property type="match status" value="1"/>
</dbReference>
<dbReference type="PANTHER" id="PTHR11453:SF52">
    <property type="entry name" value="ANION EXCHANGE PROTEIN 4"/>
    <property type="match status" value="1"/>
</dbReference>
<feature type="transmembrane region" description="Helical" evidence="19">
    <location>
        <begin position="665"/>
        <end position="683"/>
    </location>
</feature>
<feature type="transmembrane region" description="Helical" evidence="19">
    <location>
        <begin position="918"/>
        <end position="938"/>
    </location>
</feature>
<keyword evidence="5 19" id="KW-0812">Transmembrane</keyword>
<comment type="function">
    <text evidence="15">Electroneutral Cl(-)/HCO3(-) antiporter that favors chloride ion entry and efflux of hydrogencarbonate and sodium ion across the basolateral membrane and may participate in salivary secretion. Also mediates Cl(-)/HCO3(-) exchange activity in the presence of K(+) as well as Cs(+), Li(+), and Rb(+). Does not contribute to Cl(-)/HCO3(-) exchanger in the apical membrane of the upper villous epithelium.</text>
</comment>
<comment type="catalytic activity">
    <reaction evidence="10">
        <text>2 hydrogencarbonate(out) + chloride(in) + Na(+)(out) = 2 hydrogencarbonate(in) + chloride(out) + Na(+)(in)</text>
        <dbReference type="Rhea" id="RHEA:72739"/>
        <dbReference type="ChEBI" id="CHEBI:17544"/>
        <dbReference type="ChEBI" id="CHEBI:17996"/>
        <dbReference type="ChEBI" id="CHEBI:29101"/>
    </reaction>
</comment>
<proteinExistence type="inferred from homology"/>
<evidence type="ECO:0000256" key="16">
    <source>
        <dbReference type="ARBA" id="ARBA00070700"/>
    </source>
</evidence>
<dbReference type="InterPro" id="IPR011531">
    <property type="entry name" value="HCO3_transpt-like_TM_dom"/>
</dbReference>
<feature type="compositionally biased region" description="Polar residues" evidence="18">
    <location>
        <begin position="1098"/>
        <end position="1113"/>
    </location>
</feature>
<dbReference type="InterPro" id="IPR016152">
    <property type="entry name" value="PTrfase/Anion_transptr"/>
</dbReference>
<dbReference type="PRINTS" id="PR01231">
    <property type="entry name" value="HCO3TRNSPORT"/>
</dbReference>
<dbReference type="PRINTS" id="PR01232">
    <property type="entry name" value="NAHCO3TRSPRT"/>
</dbReference>
<feature type="transmembrane region" description="Helical" evidence="19">
    <location>
        <begin position="402"/>
        <end position="422"/>
    </location>
</feature>
<evidence type="ECO:0000259" key="21">
    <source>
        <dbReference type="Pfam" id="PF07565"/>
    </source>
</evidence>
<evidence type="ECO:0000256" key="18">
    <source>
        <dbReference type="SAM" id="MobiDB-lite"/>
    </source>
</evidence>
<dbReference type="GO" id="GO:0140900">
    <property type="term" value="F:chloride:bicarbonate antiporter activity"/>
    <property type="evidence" value="ECO:0007669"/>
    <property type="project" value="UniProtKB-ARBA"/>
</dbReference>
<dbReference type="AlphaFoldDB" id="A0AAW0H561"/>
<feature type="transmembrane region" description="Helical" evidence="19">
    <location>
        <begin position="893"/>
        <end position="912"/>
    </location>
</feature>
<evidence type="ECO:0000256" key="3">
    <source>
        <dbReference type="ARBA" id="ARBA00022448"/>
    </source>
</evidence>
<feature type="domain" description="Band 3 cytoplasmic" evidence="21">
    <location>
        <begin position="182"/>
        <end position="301"/>
    </location>
</feature>
<evidence type="ECO:0000256" key="7">
    <source>
        <dbReference type="ARBA" id="ARBA00023065"/>
    </source>
</evidence>
<evidence type="ECO:0000256" key="14">
    <source>
        <dbReference type="ARBA" id="ARBA00052861"/>
    </source>
</evidence>
<feature type="region of interest" description="Disordered" evidence="18">
    <location>
        <begin position="1070"/>
        <end position="1121"/>
    </location>
</feature>
<dbReference type="Pfam" id="PF07565">
    <property type="entry name" value="Band_3_cyto"/>
    <property type="match status" value="2"/>
</dbReference>
<comment type="catalytic activity">
    <reaction evidence="14">
        <text>K(+)(in) + 2 hydrogencarbonate(in) + chloride(out) = K(+)(out) + 2 hydrogencarbonate(out) + chloride(in)</text>
        <dbReference type="Rhea" id="RHEA:75059"/>
        <dbReference type="ChEBI" id="CHEBI:17544"/>
        <dbReference type="ChEBI" id="CHEBI:17996"/>
        <dbReference type="ChEBI" id="CHEBI:29103"/>
    </reaction>
</comment>
<evidence type="ECO:0000256" key="4">
    <source>
        <dbReference type="ARBA" id="ARBA00022475"/>
    </source>
</evidence>
<evidence type="ECO:0000256" key="15">
    <source>
        <dbReference type="ARBA" id="ARBA00057770"/>
    </source>
</evidence>
<feature type="transmembrane region" description="Helical" evidence="19">
    <location>
        <begin position="791"/>
        <end position="812"/>
    </location>
</feature>
<comment type="catalytic activity">
    <reaction evidence="11">
        <text>Rb(+)(in) + 2 hydrogencarbonate(in) + chloride(out) = Rb(+)(out) + 2 hydrogencarbonate(out) + chloride(in)</text>
        <dbReference type="Rhea" id="RHEA:75067"/>
        <dbReference type="ChEBI" id="CHEBI:17544"/>
        <dbReference type="ChEBI" id="CHEBI:17996"/>
        <dbReference type="ChEBI" id="CHEBI:49847"/>
    </reaction>
</comment>
<dbReference type="Pfam" id="PF00955">
    <property type="entry name" value="HCO3_cotransp"/>
    <property type="match status" value="3"/>
</dbReference>